<sequence length="121" mass="13414">MGKKEIICIVCPIGCHLQITKDDTDPKGYKIQGNQCKRGERYGILEMTNPTRVITSTIKINRALLNRLPVKTKGAIPKDMNYQCMELINSLEVDAPVKVGQVIVEDILGTGVQLVATRSME</sequence>
<dbReference type="InterPro" id="IPR036593">
    <property type="entry name" value="CPE0013-like_sf"/>
</dbReference>
<comment type="caution">
    <text evidence="1">The sequence shown here is derived from an EMBL/GenBank/DDBJ whole genome shotgun (WGS) entry which is preliminary data.</text>
</comment>
<reference evidence="1" key="1">
    <citation type="submission" date="2022-07" db="EMBL/GenBank/DDBJ databases">
        <title>Enhanced cultured diversity of the mouse gut microbiota enables custom-made synthetic communities.</title>
        <authorList>
            <person name="Afrizal A."/>
        </authorList>
    </citation>
    <scope>NUCLEOTIDE SEQUENCE</scope>
    <source>
        <strain evidence="1">DSM 28593</strain>
    </source>
</reference>
<organism evidence="1 2">
    <name type="scientific">Irregularibacter muris</name>
    <dbReference type="NCBI Taxonomy" id="1796619"/>
    <lineage>
        <taxon>Bacteria</taxon>
        <taxon>Bacillati</taxon>
        <taxon>Bacillota</taxon>
        <taxon>Clostridia</taxon>
        <taxon>Eubacteriales</taxon>
        <taxon>Eubacteriaceae</taxon>
        <taxon>Irregularibacter</taxon>
    </lineage>
</organism>
<dbReference type="RefSeq" id="WP_257529112.1">
    <property type="nucleotide sequence ID" value="NZ_JANKAS010000001.1"/>
</dbReference>
<protein>
    <submittedName>
        <fullName evidence="1">DUF1667 domain-containing protein</fullName>
    </submittedName>
</protein>
<evidence type="ECO:0000313" key="1">
    <source>
        <dbReference type="EMBL" id="MCR1897700.1"/>
    </source>
</evidence>
<gene>
    <name evidence="1" type="ORF">NSA47_01670</name>
</gene>
<dbReference type="Proteomes" id="UP001205748">
    <property type="component" value="Unassembled WGS sequence"/>
</dbReference>
<accession>A0AAE3HCL5</accession>
<dbReference type="PANTHER" id="PTHR39450:SF1">
    <property type="entry name" value="DUF1667 DOMAIN-CONTAINING PROTEIN"/>
    <property type="match status" value="1"/>
</dbReference>
<evidence type="ECO:0000313" key="2">
    <source>
        <dbReference type="Proteomes" id="UP001205748"/>
    </source>
</evidence>
<dbReference type="SUPFAM" id="SSF160148">
    <property type="entry name" value="CPE0013-like"/>
    <property type="match status" value="1"/>
</dbReference>
<dbReference type="PANTHER" id="PTHR39450">
    <property type="entry name" value="MOLYBDOPTERIN OXIDOREDUCTASE, 4FE-4S CLUSTER-BINDING SUBUNIT"/>
    <property type="match status" value="1"/>
</dbReference>
<dbReference type="AlphaFoldDB" id="A0AAE3HCL5"/>
<dbReference type="Gene3D" id="3.10.530.10">
    <property type="entry name" value="CPE0013-like"/>
    <property type="match status" value="1"/>
</dbReference>
<proteinExistence type="predicted"/>
<dbReference type="InterPro" id="IPR012460">
    <property type="entry name" value="DUF1667"/>
</dbReference>
<dbReference type="Pfam" id="PF07892">
    <property type="entry name" value="DUF1667"/>
    <property type="match status" value="1"/>
</dbReference>
<dbReference type="EMBL" id="JANKAS010000001">
    <property type="protein sequence ID" value="MCR1897700.1"/>
    <property type="molecule type" value="Genomic_DNA"/>
</dbReference>
<keyword evidence="2" id="KW-1185">Reference proteome</keyword>
<name>A0AAE3HCL5_9FIRM</name>